<sequence length="63" mass="7542">MLQKKVFNAIEMAIAAEVLKKRFLFIILSPNKVSENISFYFILTPLKLKNNYNYNYNYNYNAR</sequence>
<protein>
    <submittedName>
        <fullName evidence="1">Uncharacterized protein</fullName>
    </submittedName>
</protein>
<dbReference type="Proteomes" id="UP000254863">
    <property type="component" value="Unassembled WGS sequence"/>
</dbReference>
<dbReference type="AlphaFoldDB" id="A0A7H4N8X5"/>
<evidence type="ECO:0000313" key="2">
    <source>
        <dbReference type="Proteomes" id="UP000254863"/>
    </source>
</evidence>
<gene>
    <name evidence="1" type="ORF">NCTC11685_03536</name>
</gene>
<evidence type="ECO:0000313" key="1">
    <source>
        <dbReference type="EMBL" id="STV83545.1"/>
    </source>
</evidence>
<dbReference type="EMBL" id="UGMS01000001">
    <property type="protein sequence ID" value="STV83545.1"/>
    <property type="molecule type" value="Genomic_DNA"/>
</dbReference>
<organism evidence="1 2">
    <name type="scientific">Klebsiella michiganensis</name>
    <dbReference type="NCBI Taxonomy" id="1134687"/>
    <lineage>
        <taxon>Bacteria</taxon>
        <taxon>Pseudomonadati</taxon>
        <taxon>Pseudomonadota</taxon>
        <taxon>Gammaproteobacteria</taxon>
        <taxon>Enterobacterales</taxon>
        <taxon>Enterobacteriaceae</taxon>
        <taxon>Klebsiella/Raoultella group</taxon>
        <taxon>Klebsiella</taxon>
    </lineage>
</organism>
<name>A0A7H4N8X5_9ENTR</name>
<reference evidence="1 2" key="1">
    <citation type="submission" date="2018-06" db="EMBL/GenBank/DDBJ databases">
        <authorList>
            <consortium name="Pathogen Informatics"/>
            <person name="Doyle S."/>
        </authorList>
    </citation>
    <scope>NUCLEOTIDE SEQUENCE [LARGE SCALE GENOMIC DNA]</scope>
    <source>
        <strain evidence="1 2">NCTC11685</strain>
    </source>
</reference>
<accession>A0A7H4N8X5</accession>
<comment type="caution">
    <text evidence="1">The sequence shown here is derived from an EMBL/GenBank/DDBJ whole genome shotgun (WGS) entry which is preliminary data.</text>
</comment>
<proteinExistence type="predicted"/>